<comment type="caution">
    <text evidence="17">The sequence shown here is derived from an EMBL/GenBank/DDBJ whole genome shotgun (WGS) entry which is preliminary data.</text>
</comment>
<dbReference type="SUPFAM" id="SSF57667">
    <property type="entry name" value="beta-beta-alpha zinc fingers"/>
    <property type="match status" value="9"/>
</dbReference>
<evidence type="ECO:0000256" key="13">
    <source>
        <dbReference type="PROSITE-ProRule" id="PRU01263"/>
    </source>
</evidence>
<dbReference type="GO" id="GO:0003824">
    <property type="term" value="F:catalytic activity"/>
    <property type="evidence" value="ECO:0007669"/>
    <property type="project" value="InterPro"/>
</dbReference>
<feature type="domain" description="C2H2-type" evidence="15">
    <location>
        <begin position="1040"/>
        <end position="1067"/>
    </location>
</feature>
<evidence type="ECO:0000313" key="17">
    <source>
        <dbReference type="EMBL" id="KAI8042034.1"/>
    </source>
</evidence>
<dbReference type="GO" id="GO:0045893">
    <property type="term" value="P:positive regulation of DNA-templated transcription"/>
    <property type="evidence" value="ECO:0007669"/>
    <property type="project" value="UniProtKB-ARBA"/>
</dbReference>
<gene>
    <name evidence="17" type="ORF">M5D96_003334</name>
</gene>
<feature type="domain" description="C2H2-type" evidence="15">
    <location>
        <begin position="868"/>
        <end position="895"/>
    </location>
</feature>
<dbReference type="PANTHER" id="PTHR11135">
    <property type="entry name" value="HISTONE ACETYLTRANSFERASE-RELATED"/>
    <property type="match status" value="1"/>
</dbReference>
<evidence type="ECO:0000256" key="11">
    <source>
        <dbReference type="ARBA" id="ARBA00023242"/>
    </source>
</evidence>
<keyword evidence="8 13" id="KW-0862">Zinc</keyword>
<evidence type="ECO:0000256" key="12">
    <source>
        <dbReference type="PROSITE-ProRule" id="PRU00042"/>
    </source>
</evidence>
<dbReference type="PANTHER" id="PTHR11135:SF0">
    <property type="entry name" value="ELONGATOR COMPLEX PROTEIN 3"/>
    <property type="match status" value="1"/>
</dbReference>
<comment type="subcellular location">
    <subcellularLocation>
        <location evidence="2">Nucleus</location>
    </subcellularLocation>
</comment>
<feature type="domain" description="C2H2-type" evidence="15">
    <location>
        <begin position="1186"/>
        <end position="1214"/>
    </location>
</feature>
<dbReference type="FunFam" id="3.30.160.60:FF:002343">
    <property type="entry name" value="Zinc finger protein 33A"/>
    <property type="match status" value="2"/>
</dbReference>
<keyword evidence="3" id="KW-0004">4Fe-4S</keyword>
<dbReference type="SMART" id="SM00729">
    <property type="entry name" value="Elp3"/>
    <property type="match status" value="1"/>
</dbReference>
<dbReference type="InterPro" id="IPR058240">
    <property type="entry name" value="rSAM_sf"/>
</dbReference>
<evidence type="ECO:0000256" key="2">
    <source>
        <dbReference type="ARBA" id="ARBA00004123"/>
    </source>
</evidence>
<dbReference type="InterPro" id="IPR013087">
    <property type="entry name" value="Znf_C2H2_type"/>
</dbReference>
<feature type="domain" description="C2H2-type" evidence="15">
    <location>
        <begin position="1068"/>
        <end position="1095"/>
    </location>
</feature>
<dbReference type="SUPFAM" id="SSF57716">
    <property type="entry name" value="Glucocorticoid receptor-like (DNA-binding domain)"/>
    <property type="match status" value="1"/>
</dbReference>
<dbReference type="GO" id="GO:0051539">
    <property type="term" value="F:4 iron, 4 sulfur cluster binding"/>
    <property type="evidence" value="ECO:0007669"/>
    <property type="project" value="UniProtKB-KW"/>
</dbReference>
<feature type="domain" description="C2H2-type" evidence="15">
    <location>
        <begin position="1278"/>
        <end position="1305"/>
    </location>
</feature>
<dbReference type="InterPro" id="IPR056591">
    <property type="entry name" value="ELP3-like_N"/>
</dbReference>
<feature type="domain" description="C2H2-type" evidence="15">
    <location>
        <begin position="1096"/>
        <end position="1123"/>
    </location>
</feature>
<feature type="domain" description="ZAD" evidence="16">
    <location>
        <begin position="626"/>
        <end position="702"/>
    </location>
</feature>
<evidence type="ECO:0000256" key="1">
    <source>
        <dbReference type="ARBA" id="ARBA00001966"/>
    </source>
</evidence>
<dbReference type="SUPFAM" id="SSF102114">
    <property type="entry name" value="Radical SAM enzymes"/>
    <property type="match status" value="1"/>
</dbReference>
<organism evidence="17 18">
    <name type="scientific">Drosophila gunungcola</name>
    <name type="common">fruit fly</name>
    <dbReference type="NCBI Taxonomy" id="103775"/>
    <lineage>
        <taxon>Eukaryota</taxon>
        <taxon>Metazoa</taxon>
        <taxon>Ecdysozoa</taxon>
        <taxon>Arthropoda</taxon>
        <taxon>Hexapoda</taxon>
        <taxon>Insecta</taxon>
        <taxon>Pterygota</taxon>
        <taxon>Neoptera</taxon>
        <taxon>Endopterygota</taxon>
        <taxon>Diptera</taxon>
        <taxon>Brachycera</taxon>
        <taxon>Muscomorpha</taxon>
        <taxon>Ephydroidea</taxon>
        <taxon>Drosophilidae</taxon>
        <taxon>Drosophila</taxon>
        <taxon>Sophophora</taxon>
    </lineage>
</organism>
<evidence type="ECO:0000256" key="5">
    <source>
        <dbReference type="ARBA" id="ARBA00022723"/>
    </source>
</evidence>
<evidence type="ECO:0000259" key="16">
    <source>
        <dbReference type="PROSITE" id="PS51915"/>
    </source>
</evidence>
<dbReference type="Pfam" id="PF07776">
    <property type="entry name" value="zf-AD"/>
    <property type="match status" value="1"/>
</dbReference>
<name>A0A9Q0BSD3_9MUSC</name>
<dbReference type="GO" id="GO:0005634">
    <property type="term" value="C:nucleus"/>
    <property type="evidence" value="ECO:0007669"/>
    <property type="project" value="UniProtKB-SubCell"/>
</dbReference>
<dbReference type="GO" id="GO:0005737">
    <property type="term" value="C:cytoplasm"/>
    <property type="evidence" value="ECO:0007669"/>
    <property type="project" value="TreeGrafter"/>
</dbReference>
<feature type="domain" description="C2H2-type" evidence="15">
    <location>
        <begin position="1124"/>
        <end position="1151"/>
    </location>
</feature>
<evidence type="ECO:0000256" key="4">
    <source>
        <dbReference type="ARBA" id="ARBA00022691"/>
    </source>
</evidence>
<feature type="domain" description="C2H2-type" evidence="15">
    <location>
        <begin position="1250"/>
        <end position="1277"/>
    </location>
</feature>
<dbReference type="EMBL" id="JAMKOV010000002">
    <property type="protein sequence ID" value="KAI8042034.1"/>
    <property type="molecule type" value="Genomic_DNA"/>
</dbReference>
<dbReference type="InterPro" id="IPR036236">
    <property type="entry name" value="Znf_C2H2_sf"/>
</dbReference>
<dbReference type="InterPro" id="IPR032432">
    <property type="entry name" value="Radical_SAM_C"/>
</dbReference>
<dbReference type="FunFam" id="3.30.160.60:FF:001732">
    <property type="entry name" value="Zgc:162936"/>
    <property type="match status" value="1"/>
</dbReference>
<feature type="binding site" evidence="13">
    <location>
        <position position="631"/>
    </location>
    <ligand>
        <name>Zn(2+)</name>
        <dbReference type="ChEBI" id="CHEBI:29105"/>
    </ligand>
</feature>
<dbReference type="InterPro" id="IPR039661">
    <property type="entry name" value="ELP3"/>
</dbReference>
<evidence type="ECO:0000256" key="9">
    <source>
        <dbReference type="ARBA" id="ARBA00023004"/>
    </source>
</evidence>
<feature type="domain" description="C2H2-type" evidence="15">
    <location>
        <begin position="896"/>
        <end position="923"/>
    </location>
</feature>
<feature type="binding site" evidence="13">
    <location>
        <position position="675"/>
    </location>
    <ligand>
        <name>Zn(2+)</name>
        <dbReference type="ChEBI" id="CHEBI:29105"/>
    </ligand>
</feature>
<dbReference type="Pfam" id="PF00096">
    <property type="entry name" value="zf-C2H2"/>
    <property type="match status" value="9"/>
</dbReference>
<evidence type="ECO:0000256" key="3">
    <source>
        <dbReference type="ARBA" id="ARBA00022485"/>
    </source>
</evidence>
<feature type="region of interest" description="Disordered" evidence="14">
    <location>
        <begin position="573"/>
        <end position="607"/>
    </location>
</feature>
<evidence type="ECO:0000256" key="6">
    <source>
        <dbReference type="ARBA" id="ARBA00022737"/>
    </source>
</evidence>
<feature type="domain" description="C2H2-type" evidence="15">
    <location>
        <begin position="784"/>
        <end position="811"/>
    </location>
</feature>
<feature type="compositionally biased region" description="Basic and acidic residues" evidence="14">
    <location>
        <begin position="580"/>
        <end position="597"/>
    </location>
</feature>
<evidence type="ECO:0000259" key="15">
    <source>
        <dbReference type="PROSITE" id="PS50157"/>
    </source>
</evidence>
<keyword evidence="11" id="KW-0539">Nucleus</keyword>
<dbReference type="CDD" id="cd01335">
    <property type="entry name" value="Radical_SAM"/>
    <property type="match status" value="1"/>
</dbReference>
<keyword evidence="9" id="KW-0408">Iron</keyword>
<keyword evidence="6" id="KW-0677">Repeat</keyword>
<dbReference type="PROSITE" id="PS51915">
    <property type="entry name" value="ZAD"/>
    <property type="match status" value="1"/>
</dbReference>
<proteinExistence type="predicted"/>
<evidence type="ECO:0000256" key="10">
    <source>
        <dbReference type="ARBA" id="ARBA00023014"/>
    </source>
</evidence>
<feature type="binding site" evidence="13">
    <location>
        <position position="678"/>
    </location>
    <ligand>
        <name>Zn(2+)</name>
        <dbReference type="ChEBI" id="CHEBI:29105"/>
    </ligand>
</feature>
<dbReference type="FunFam" id="3.30.160.60:FF:000446">
    <property type="entry name" value="Zinc finger protein"/>
    <property type="match status" value="1"/>
</dbReference>
<feature type="domain" description="C2H2-type" evidence="15">
    <location>
        <begin position="1222"/>
        <end position="1249"/>
    </location>
</feature>
<dbReference type="SMART" id="SM00868">
    <property type="entry name" value="zf-AD"/>
    <property type="match status" value="1"/>
</dbReference>
<dbReference type="Gene3D" id="3.30.160.60">
    <property type="entry name" value="Classic Zinc Finger"/>
    <property type="match status" value="12"/>
</dbReference>
<keyword evidence="4" id="KW-0949">S-adenosyl-L-methionine</keyword>
<keyword evidence="18" id="KW-1185">Reference proteome</keyword>
<accession>A0A9Q0BSD3</accession>
<sequence length="1326" mass="152594">MLTCLSMAGVGLSREERQVLVIGEIIQELLRAHEAKKDVNLNRMKSLVSSKYGLDSSPRLVDIIAAVPQDAKKILLPKLRAKPIRTASGIAVVAVMCKPHRCPHINMTGNICVYCPGGPDSDFEYSTQSYTGYEPTSMRAIRARYDPFLQTRHRVEQLKQLGHSVDKVEFIYRDYFIRNLHDALSGHSSANVAEAVRYSEKSRTKCIGITIETRPDYCLKRHISDMLNYGCTRLEIGVQSVYEDVARDTNRGHTRDIEQFIEYFENPAFRSDGLKIYPTLVIRGTGLYELWKTGRYKSYPPSMLVDLVAKILALVPPWTRVYRVQRDIPMPLVSSGVEHGNLRELALARMKDLGTTCRDVRTREVGIQEIHNKVRPYEIELIRRDYVANGGWETFLSYEDPEQDILCSPDTFRPELKGACSIVRELHVYGSVVPVNARDPTKFQHQGFGMLLMEEAERISREEHGSTKLAVISGMRAVWKSEVRLITNRAKFWAAKQQLWINFRTVVVCHSRASNLVVKYLAKRVHGGRASHGIMLTTQPLACGKPSWKYADHAGEVDALECAIKNPNGYDEGNGIALDGARRPDDRRHQECDERPADGGGQDDPLSSKAVAEVATHHLRQAKMKEKCRVCLRKYRNMVNIFSETQDLGISIADMIWESTGFPVEKGDSLSESICPPCLQDAQNAFRIRETYESSQHFVCQVKEEIIEEDFQEEQVQHYDTEGSNCDDNQFVCHVKNEPLEEDFPVEDVSKTPDTEIEQYNCQVKNEKSEDIDKDGPLKDALPFKCTLCPKRFRSKYFLNLHTPDHTKEEKYKCAHCSKSFRTLAQHRSHMQTHTGERSYQCLQCSKSFLNSSNLQSHVRIHTGERPFKCLKCPKTFIQKTHLVNHDRTHTGERPYKCSQCDKSFIQPANLQMHIQTHCKKGSKVRKNSRVFVQARTEEKEALFKCTHCSASFDNQDALLDHIHTHNALFEEEVCKLSDTEIDPFSHIEVDIFEDNDKDENGSEDHNGDFTSFECPHCPKVCKRKRDLEAHLKNHFEQLQKCPHCPKSFSIISNYKRHLRVHTIEKLFFCSYCPKNFRNQAQLREHTRTHTGERPYECSICHKYFTHNSVLKKHMRSHTGERPYKCSLCPKTYAQLDPLKDHIRRHNNETIDPKKEARKCSQCLKTLKNARTLRKHILIHKRQKKYACSDCSESFNGIESLTSHILLVHTIEKPVNSSEQTFKCEHCPRSFANDKILKAHTLTHSDRPRLKCTYCDDTFANSQTLRLHKRIHTGETPYRCPHCPQSFTRGDYRVKHIQSHHRNTASGKLKRNITTKEKNLIPLEEL</sequence>
<dbReference type="Proteomes" id="UP001059596">
    <property type="component" value="Unassembled WGS sequence"/>
</dbReference>
<feature type="domain" description="C2H2-type" evidence="15">
    <location>
        <begin position="944"/>
        <end position="971"/>
    </location>
</feature>
<evidence type="ECO:0008006" key="19">
    <source>
        <dbReference type="Google" id="ProtNLM"/>
    </source>
</evidence>
<dbReference type="GO" id="GO:0008270">
    <property type="term" value="F:zinc ion binding"/>
    <property type="evidence" value="ECO:0007669"/>
    <property type="project" value="UniProtKB-UniRule"/>
</dbReference>
<evidence type="ECO:0000256" key="14">
    <source>
        <dbReference type="SAM" id="MobiDB-lite"/>
    </source>
</evidence>
<feature type="domain" description="C2H2-type" evidence="15">
    <location>
        <begin position="812"/>
        <end position="839"/>
    </location>
</feature>
<evidence type="ECO:0000256" key="7">
    <source>
        <dbReference type="ARBA" id="ARBA00022771"/>
    </source>
</evidence>
<dbReference type="Pfam" id="PF23613">
    <property type="entry name" value="ELP3_N"/>
    <property type="match status" value="1"/>
</dbReference>
<dbReference type="InterPro" id="IPR012934">
    <property type="entry name" value="Znf_AD"/>
</dbReference>
<dbReference type="PROSITE" id="PS50157">
    <property type="entry name" value="ZINC_FINGER_C2H2_2"/>
    <property type="match status" value="16"/>
</dbReference>
<feature type="binding site" evidence="13">
    <location>
        <position position="628"/>
    </location>
    <ligand>
        <name>Zn(2+)</name>
        <dbReference type="ChEBI" id="CHEBI:29105"/>
    </ligand>
</feature>
<reference evidence="17" key="1">
    <citation type="journal article" date="2023" name="Genome Biol. Evol.">
        <title>Long-read-based Genome Assembly of Drosophila gunungcola Reveals Fewer Chemosensory Genes in Flower-breeding Species.</title>
        <authorList>
            <person name="Negi A."/>
            <person name="Liao B.Y."/>
            <person name="Yeh S.D."/>
        </authorList>
    </citation>
    <scope>NUCLEOTIDE SEQUENCE</scope>
    <source>
        <strain evidence="17">Sukarami</strain>
    </source>
</reference>
<keyword evidence="5 13" id="KW-0479">Metal-binding</keyword>
<feature type="domain" description="C2H2-type" evidence="15">
    <location>
        <begin position="1158"/>
        <end position="1185"/>
    </location>
</feature>
<protein>
    <recommendedName>
        <fullName evidence="19">Elongator complex protein 3</fullName>
    </recommendedName>
</protein>
<comment type="cofactor">
    <cofactor evidence="1">
        <name>[4Fe-4S] cluster</name>
        <dbReference type="ChEBI" id="CHEBI:49883"/>
    </cofactor>
</comment>
<dbReference type="GO" id="GO:0043565">
    <property type="term" value="F:sequence-specific DNA binding"/>
    <property type="evidence" value="ECO:0007669"/>
    <property type="project" value="UniProtKB-ARBA"/>
</dbReference>
<dbReference type="Pfam" id="PF16199">
    <property type="entry name" value="Radical_SAM_C"/>
    <property type="match status" value="1"/>
</dbReference>
<dbReference type="PROSITE" id="PS00028">
    <property type="entry name" value="ZINC_FINGER_C2H2_1"/>
    <property type="match status" value="16"/>
</dbReference>
<dbReference type="FunFam" id="3.30.160.60:FF:001157">
    <property type="entry name" value="Zinc finger protein 793"/>
    <property type="match status" value="1"/>
</dbReference>
<keyword evidence="7 12" id="KW-0863">Zinc-finger</keyword>
<dbReference type="InterPro" id="IPR006638">
    <property type="entry name" value="Elp3/MiaA/NifB-like_rSAM"/>
</dbReference>
<dbReference type="Gene3D" id="3.40.1800.20">
    <property type="match status" value="1"/>
</dbReference>
<keyword evidence="10" id="KW-0411">Iron-sulfur</keyword>
<evidence type="ECO:0000313" key="18">
    <source>
        <dbReference type="Proteomes" id="UP001059596"/>
    </source>
</evidence>
<feature type="domain" description="C2H2-type" evidence="15">
    <location>
        <begin position="1013"/>
        <end position="1040"/>
    </location>
</feature>
<evidence type="ECO:0000256" key="8">
    <source>
        <dbReference type="ARBA" id="ARBA00022833"/>
    </source>
</evidence>
<dbReference type="GO" id="GO:0033588">
    <property type="term" value="C:elongator holoenzyme complex"/>
    <property type="evidence" value="ECO:0007669"/>
    <property type="project" value="TreeGrafter"/>
</dbReference>
<dbReference type="GO" id="GO:0002926">
    <property type="term" value="P:tRNA wobble base 5-methoxycarbonylmethyl-2-thiouridinylation"/>
    <property type="evidence" value="ECO:0007669"/>
    <property type="project" value="TreeGrafter"/>
</dbReference>
<feature type="domain" description="C2H2-type" evidence="15">
    <location>
        <begin position="840"/>
        <end position="867"/>
    </location>
</feature>
<dbReference type="SMART" id="SM00355">
    <property type="entry name" value="ZnF_C2H2"/>
    <property type="match status" value="16"/>
</dbReference>
<dbReference type="GO" id="GO:0005694">
    <property type="term" value="C:chromosome"/>
    <property type="evidence" value="ECO:0007669"/>
    <property type="project" value="UniProtKB-ARBA"/>
</dbReference>